<dbReference type="PANTHER" id="PTHR42788">
    <property type="entry name" value="TAURINE IMPORT ATP-BINDING PROTEIN-RELATED"/>
    <property type="match status" value="1"/>
</dbReference>
<dbReference type="RefSeq" id="WP_078766384.1">
    <property type="nucleotide sequence ID" value="NZ_FUXZ01000009.1"/>
</dbReference>
<dbReference type="STRING" id="39495.SAMN02745111_01518"/>
<dbReference type="EMBL" id="FUXZ01000009">
    <property type="protein sequence ID" value="SKA68038.1"/>
    <property type="molecule type" value="Genomic_DNA"/>
</dbReference>
<dbReference type="CDD" id="cd03293">
    <property type="entry name" value="ABC_NrtD_SsuB_transporters"/>
    <property type="match status" value="1"/>
</dbReference>
<evidence type="ECO:0000256" key="3">
    <source>
        <dbReference type="ARBA" id="ARBA00022840"/>
    </source>
</evidence>
<dbReference type="SUPFAM" id="SSF52540">
    <property type="entry name" value="P-loop containing nucleoside triphosphate hydrolases"/>
    <property type="match status" value="1"/>
</dbReference>
<keyword evidence="1" id="KW-0813">Transport</keyword>
<evidence type="ECO:0000256" key="1">
    <source>
        <dbReference type="ARBA" id="ARBA00022448"/>
    </source>
</evidence>
<feature type="domain" description="ABC transporter" evidence="4">
    <location>
        <begin position="5"/>
        <end position="236"/>
    </location>
</feature>
<gene>
    <name evidence="5" type="ORF">SAMN02745111_01518</name>
</gene>
<dbReference type="Proteomes" id="UP000190814">
    <property type="component" value="Unassembled WGS sequence"/>
</dbReference>
<dbReference type="OrthoDB" id="9802264at2"/>
<organism evidence="5 6">
    <name type="scientific">Eubacterium uniforme</name>
    <dbReference type="NCBI Taxonomy" id="39495"/>
    <lineage>
        <taxon>Bacteria</taxon>
        <taxon>Bacillati</taxon>
        <taxon>Bacillota</taxon>
        <taxon>Clostridia</taxon>
        <taxon>Eubacteriales</taxon>
        <taxon>Eubacteriaceae</taxon>
        <taxon>Eubacterium</taxon>
    </lineage>
</organism>
<proteinExistence type="predicted"/>
<accession>A0A1T4VT82</accession>
<evidence type="ECO:0000313" key="6">
    <source>
        <dbReference type="Proteomes" id="UP000190814"/>
    </source>
</evidence>
<dbReference type="InterPro" id="IPR027417">
    <property type="entry name" value="P-loop_NTPase"/>
</dbReference>
<evidence type="ECO:0000259" key="4">
    <source>
        <dbReference type="PROSITE" id="PS50893"/>
    </source>
</evidence>
<keyword evidence="6" id="KW-1185">Reference proteome</keyword>
<dbReference type="GO" id="GO:0005524">
    <property type="term" value="F:ATP binding"/>
    <property type="evidence" value="ECO:0007669"/>
    <property type="project" value="UniProtKB-KW"/>
</dbReference>
<name>A0A1T4VT82_9FIRM</name>
<dbReference type="PROSITE" id="PS50893">
    <property type="entry name" value="ABC_TRANSPORTER_2"/>
    <property type="match status" value="1"/>
</dbReference>
<dbReference type="AlphaFoldDB" id="A0A1T4VT82"/>
<reference evidence="5 6" key="1">
    <citation type="submission" date="2017-02" db="EMBL/GenBank/DDBJ databases">
        <authorList>
            <person name="Peterson S.W."/>
        </authorList>
    </citation>
    <scope>NUCLEOTIDE SEQUENCE [LARGE SCALE GENOMIC DNA]</scope>
    <source>
        <strain evidence="5 6">ATCC 35992</strain>
    </source>
</reference>
<dbReference type="InterPro" id="IPR003593">
    <property type="entry name" value="AAA+_ATPase"/>
</dbReference>
<dbReference type="Gene3D" id="3.40.50.300">
    <property type="entry name" value="P-loop containing nucleotide triphosphate hydrolases"/>
    <property type="match status" value="1"/>
</dbReference>
<keyword evidence="2" id="KW-0547">Nucleotide-binding</keyword>
<evidence type="ECO:0000313" key="5">
    <source>
        <dbReference type="EMBL" id="SKA68038.1"/>
    </source>
</evidence>
<evidence type="ECO:0000256" key="2">
    <source>
        <dbReference type="ARBA" id="ARBA00022741"/>
    </source>
</evidence>
<dbReference type="SMART" id="SM00382">
    <property type="entry name" value="AAA"/>
    <property type="match status" value="1"/>
</dbReference>
<sequence>MVGEIKIDNVSKSFVNPDGSVVNALEGVNLDIKPGSFVSLIGPSGCGKTTLLRAIAGLNPADKGNVYLDNEVVTKPGHERGFAFQQANLYPWLSIEKNISFGLRARGIYKEKKSDVKEYIEMVGLKGFEKSYPHQLSGGMNQRASLARALVGHPKVLLLDEPLGALDAFTRMNMQDEILRIWKEQNMTMIMVTHDVDEAVYLSDQVVIMTPRPAKIEKVIDIELARPRVRGSDDFFKYRTKILEILNFAGEQKEPEYYL</sequence>
<dbReference type="InterPro" id="IPR050166">
    <property type="entry name" value="ABC_transporter_ATP-bind"/>
</dbReference>
<dbReference type="PANTHER" id="PTHR42788:SF13">
    <property type="entry name" value="ALIPHATIC SULFONATES IMPORT ATP-BINDING PROTEIN SSUB"/>
    <property type="match status" value="1"/>
</dbReference>
<dbReference type="InterPro" id="IPR003439">
    <property type="entry name" value="ABC_transporter-like_ATP-bd"/>
</dbReference>
<keyword evidence="3 5" id="KW-0067">ATP-binding</keyword>
<dbReference type="GO" id="GO:0016887">
    <property type="term" value="F:ATP hydrolysis activity"/>
    <property type="evidence" value="ECO:0007669"/>
    <property type="project" value="InterPro"/>
</dbReference>
<protein>
    <submittedName>
        <fullName evidence="5">Sulfonate transport system ATP-binding protein</fullName>
    </submittedName>
</protein>
<dbReference type="Pfam" id="PF00005">
    <property type="entry name" value="ABC_tran"/>
    <property type="match status" value="1"/>
</dbReference>